<sequence>MPSELVAIHKSISRRLKLKTYCIKNLRHGLQEAHFLPLLYNFKRLNVAQKTYALLDLVGIKDAIKNHKAAAVLERFWNAADSWTTSFQAPVVSIPNTGYRMSPEVYVTTFSDTALLYTDNELHIDDFVGIVLEFKACIERQTGLGSYVIISRNDEIQQPELPALGGNLIGSGGRPRYVKLAGSGTAWINLHAADRAVTGQKAWHGKYSVYAVGEKSLPRSGLYKDSIECERLIDADHIFALE</sequence>
<dbReference type="EMBL" id="CP071520">
    <property type="protein sequence ID" value="QSX94516.1"/>
    <property type="molecule type" value="Genomic_DNA"/>
</dbReference>
<name>A0AAJ4MP46_9BURK</name>
<proteinExistence type="predicted"/>
<dbReference type="AlphaFoldDB" id="A0AAJ4MP46"/>
<reference evidence="1 2" key="1">
    <citation type="submission" date="2021-03" db="EMBL/GenBank/DDBJ databases">
        <title>Draft genome sequence of Janthinobacterium sp. strain PLB02 isolated from infected primmorphs (Lubomirskia baicalensis).</title>
        <authorList>
            <person name="Chernogor L.I."/>
            <person name="Belikov S.I."/>
            <person name="Petrushin I.S."/>
        </authorList>
    </citation>
    <scope>NUCLEOTIDE SEQUENCE [LARGE SCALE GENOMIC DNA]</scope>
    <source>
        <strain evidence="1 2">PLB02</strain>
    </source>
</reference>
<evidence type="ECO:0000313" key="1">
    <source>
        <dbReference type="EMBL" id="QSX94516.1"/>
    </source>
</evidence>
<organism evidence="1 2">
    <name type="scientific">Janthinobacterium lividum</name>
    <dbReference type="NCBI Taxonomy" id="29581"/>
    <lineage>
        <taxon>Bacteria</taxon>
        <taxon>Pseudomonadati</taxon>
        <taxon>Pseudomonadota</taxon>
        <taxon>Betaproteobacteria</taxon>
        <taxon>Burkholderiales</taxon>
        <taxon>Oxalobacteraceae</taxon>
        <taxon>Janthinobacterium</taxon>
    </lineage>
</organism>
<protein>
    <submittedName>
        <fullName evidence="1">Uncharacterized protein</fullName>
    </submittedName>
</protein>
<dbReference type="Proteomes" id="UP000662821">
    <property type="component" value="Chromosome"/>
</dbReference>
<gene>
    <name evidence="1" type="ORF">J3P46_17480</name>
</gene>
<accession>A0AAJ4MP46</accession>
<dbReference type="RefSeq" id="WP_208672411.1">
    <property type="nucleotide sequence ID" value="NZ_CP071520.1"/>
</dbReference>
<evidence type="ECO:0000313" key="2">
    <source>
        <dbReference type="Proteomes" id="UP000662821"/>
    </source>
</evidence>